<dbReference type="EMBL" id="JBHTLP010000023">
    <property type="protein sequence ID" value="MFD1144683.1"/>
    <property type="molecule type" value="Genomic_DNA"/>
</dbReference>
<keyword evidence="2" id="KW-1185">Reference proteome</keyword>
<reference evidence="2" key="1">
    <citation type="journal article" date="2019" name="Int. J. Syst. Evol. Microbiol.">
        <title>The Global Catalogue of Microorganisms (GCM) 10K type strain sequencing project: providing services to taxonomists for standard genome sequencing and annotation.</title>
        <authorList>
            <consortium name="The Broad Institute Genomics Platform"/>
            <consortium name="The Broad Institute Genome Sequencing Center for Infectious Disease"/>
            <person name="Wu L."/>
            <person name="Ma J."/>
        </authorList>
    </citation>
    <scope>NUCLEOTIDE SEQUENCE [LARGE SCALE GENOMIC DNA]</scope>
    <source>
        <strain evidence="2">CCUG 55608</strain>
    </source>
</reference>
<sequence length="508" mass="56755">MFRRVVQWIGWLVVFLPEIGIAQNLIPNGGFEEYRNCPRQDNLLKEATPWFNPNGASPDFYHQCFPSAQMELPPHTGQGLARLFLDANWSEYLAAPLKEPLKAGECYFFELFIATPTPSRYLTGTIGAHFSENPLQSAGKELFTANPQVLDQALDIGIPKLHWEQISGYVKAKGGERFVTIGSYEKSPAFLGFFYLFIDDVSLLPIETDLGRDTTLCGRKSTLRLNATTPGATDYRWQDGSSSPTFLVNKPGTYSVTVTTPCKVLHDTIKVSYILDFDLGRDTTLCEGQLFTLKAPPNLPPIYHWQDGSRMTAYPVTQAGTYSLQIEQGSCVVADTIQIRYVLPPRLNLGLDQNLCGAEVFTIRPEYAEGKFSWQDQTPEIERTVGNSGQFRASVTNDCATVSDTVRVSYSDCGCVVHTPDLFTPNADGQNDRFQPLACGDITLKSLAVFNRWGELIFYTTQFPFEWDGTYQGKACPIGIYGWQIYYDLRQGNGFSAQQKKGALSLIR</sequence>
<name>A0ABW3QAE7_9BACT</name>
<protein>
    <submittedName>
        <fullName evidence="1">T9SS type B sorting domain-containing protein</fullName>
    </submittedName>
</protein>
<evidence type="ECO:0000313" key="1">
    <source>
        <dbReference type="EMBL" id="MFD1144683.1"/>
    </source>
</evidence>
<gene>
    <name evidence="1" type="ORF">ACFQ4C_26380</name>
</gene>
<dbReference type="RefSeq" id="WP_265993752.1">
    <property type="nucleotide sequence ID" value="NZ_CP110973.1"/>
</dbReference>
<comment type="caution">
    <text evidence="1">The sequence shown here is derived from an EMBL/GenBank/DDBJ whole genome shotgun (WGS) entry which is preliminary data.</text>
</comment>
<accession>A0ABW3QAE7</accession>
<dbReference type="InterPro" id="IPR026341">
    <property type="entry name" value="T9SS_type_B"/>
</dbReference>
<organism evidence="1 2">
    <name type="scientific">Larkinella insperata</name>
    <dbReference type="NCBI Taxonomy" id="332158"/>
    <lineage>
        <taxon>Bacteria</taxon>
        <taxon>Pseudomonadati</taxon>
        <taxon>Bacteroidota</taxon>
        <taxon>Cytophagia</taxon>
        <taxon>Cytophagales</taxon>
        <taxon>Spirosomataceae</taxon>
        <taxon>Larkinella</taxon>
    </lineage>
</organism>
<dbReference type="Pfam" id="PF13585">
    <property type="entry name" value="CHU_C"/>
    <property type="match status" value="1"/>
</dbReference>
<proteinExistence type="predicted"/>
<dbReference type="Proteomes" id="UP001597116">
    <property type="component" value="Unassembled WGS sequence"/>
</dbReference>
<dbReference type="NCBIfam" id="TIGR04131">
    <property type="entry name" value="Bac_Flav_CTERM"/>
    <property type="match status" value="1"/>
</dbReference>
<evidence type="ECO:0000313" key="2">
    <source>
        <dbReference type="Proteomes" id="UP001597116"/>
    </source>
</evidence>